<proteinExistence type="predicted"/>
<protein>
    <submittedName>
        <fullName evidence="1">Uncharacterized protein</fullName>
    </submittedName>
</protein>
<gene>
    <name evidence="1" type="ORF">J2S34_003313</name>
</gene>
<comment type="caution">
    <text evidence="1">The sequence shown here is derived from an EMBL/GenBank/DDBJ whole genome shotgun (WGS) entry which is preliminary data.</text>
</comment>
<accession>A0ACC6APG3</accession>
<organism evidence="1 2">
    <name type="scientific">Nitrobacter winogradskyi</name>
    <name type="common">Nitrobacter agilis</name>
    <dbReference type="NCBI Taxonomy" id="913"/>
    <lineage>
        <taxon>Bacteria</taxon>
        <taxon>Pseudomonadati</taxon>
        <taxon>Pseudomonadota</taxon>
        <taxon>Alphaproteobacteria</taxon>
        <taxon>Hyphomicrobiales</taxon>
        <taxon>Nitrobacteraceae</taxon>
        <taxon>Nitrobacter</taxon>
    </lineage>
</organism>
<evidence type="ECO:0000313" key="1">
    <source>
        <dbReference type="EMBL" id="MCP2000865.1"/>
    </source>
</evidence>
<sequence length="64" mass="7184">MSDAKESQETERSTAPVKSRIRSAKSGAVQRRAEPLRDKLLFDMGVPAAPFRHTKRAGVELFRD</sequence>
<dbReference type="EMBL" id="JALJZS010000002">
    <property type="protein sequence ID" value="MCP2000865.1"/>
    <property type="molecule type" value="Genomic_DNA"/>
</dbReference>
<dbReference type="Proteomes" id="UP001205486">
    <property type="component" value="Unassembled WGS sequence"/>
</dbReference>
<keyword evidence="2" id="KW-1185">Reference proteome</keyword>
<evidence type="ECO:0000313" key="2">
    <source>
        <dbReference type="Proteomes" id="UP001205486"/>
    </source>
</evidence>
<name>A0ACC6APG3_NITWI</name>
<reference evidence="1" key="1">
    <citation type="submission" date="2022-03" db="EMBL/GenBank/DDBJ databases">
        <title>Interactions between chemoautotrophic and heterotrophic bacteria.</title>
        <authorList>
            <person name="Santoro A."/>
        </authorList>
    </citation>
    <scope>NUCLEOTIDE SEQUENCE</scope>
    <source>
        <strain evidence="1">Nb-106</strain>
    </source>
</reference>